<comment type="subcellular location">
    <subcellularLocation>
        <location evidence="1">Nucleus</location>
    </subcellularLocation>
</comment>
<evidence type="ECO:0000313" key="14">
    <source>
        <dbReference type="EMBL" id="KAF6174164.1"/>
    </source>
</evidence>
<dbReference type="Gene3D" id="3.30.565.10">
    <property type="entry name" value="Histidine kinase-like ATPase, C-terminal domain"/>
    <property type="match status" value="1"/>
</dbReference>
<comment type="similarity">
    <text evidence="2">Belongs to the MORC ATPase protein family.</text>
</comment>
<evidence type="ECO:0000256" key="1">
    <source>
        <dbReference type="ARBA" id="ARBA00004123"/>
    </source>
</evidence>
<dbReference type="EMBL" id="JACGCM010000287">
    <property type="protein sequence ID" value="KAF6174164.1"/>
    <property type="molecule type" value="Genomic_DNA"/>
</dbReference>
<keyword evidence="7" id="KW-0863">Zinc-finger</keyword>
<dbReference type="GO" id="GO:0004519">
    <property type="term" value="F:endonuclease activity"/>
    <property type="evidence" value="ECO:0007669"/>
    <property type="project" value="UniProtKB-KW"/>
</dbReference>
<dbReference type="InterPro" id="IPR045261">
    <property type="entry name" value="MORC_ATPase"/>
</dbReference>
<evidence type="ECO:0000313" key="15">
    <source>
        <dbReference type="Proteomes" id="UP000541444"/>
    </source>
</evidence>
<keyword evidence="15" id="KW-1185">Reference proteome</keyword>
<proteinExistence type="inferred from homology"/>
<name>A0A7J7P4V5_9MAGN</name>
<evidence type="ECO:0000256" key="11">
    <source>
        <dbReference type="ARBA" id="ARBA00023204"/>
    </source>
</evidence>
<keyword evidence="5" id="KW-0255">Endonuclease</keyword>
<keyword evidence="3" id="KW-0540">Nuclease</keyword>
<dbReference type="InterPro" id="IPR036890">
    <property type="entry name" value="HATPase_C_sf"/>
</dbReference>
<keyword evidence="4" id="KW-0479">Metal-binding</keyword>
<protein>
    <recommendedName>
        <fullName evidence="13">CW-type domain-containing protein</fullName>
    </recommendedName>
</protein>
<keyword evidence="11" id="KW-0234">DNA repair</keyword>
<evidence type="ECO:0000256" key="8">
    <source>
        <dbReference type="ARBA" id="ARBA00022833"/>
    </source>
</evidence>
<keyword evidence="9" id="KW-0175">Coiled coil</keyword>
<organism evidence="14 15">
    <name type="scientific">Kingdonia uniflora</name>
    <dbReference type="NCBI Taxonomy" id="39325"/>
    <lineage>
        <taxon>Eukaryota</taxon>
        <taxon>Viridiplantae</taxon>
        <taxon>Streptophyta</taxon>
        <taxon>Embryophyta</taxon>
        <taxon>Tracheophyta</taxon>
        <taxon>Spermatophyta</taxon>
        <taxon>Magnoliopsida</taxon>
        <taxon>Ranunculales</taxon>
        <taxon>Circaeasteraceae</taxon>
        <taxon>Kingdonia</taxon>
    </lineage>
</organism>
<reference evidence="14 15" key="1">
    <citation type="journal article" date="2020" name="IScience">
        <title>Genome Sequencing of the Endangered Kingdonia uniflora (Circaeasteraceae, Ranunculales) Reveals Potential Mechanisms of Evolutionary Specialization.</title>
        <authorList>
            <person name="Sun Y."/>
            <person name="Deng T."/>
            <person name="Zhang A."/>
            <person name="Moore M.J."/>
            <person name="Landis J.B."/>
            <person name="Lin N."/>
            <person name="Zhang H."/>
            <person name="Zhang X."/>
            <person name="Huang J."/>
            <person name="Zhang X."/>
            <person name="Sun H."/>
            <person name="Wang H."/>
        </authorList>
    </citation>
    <scope>NUCLEOTIDE SEQUENCE [LARGE SCALE GENOMIC DNA]</scope>
    <source>
        <strain evidence="14">TB1705</strain>
        <tissue evidence="14">Leaf</tissue>
    </source>
</reference>
<evidence type="ECO:0000256" key="10">
    <source>
        <dbReference type="ARBA" id="ARBA00023158"/>
    </source>
</evidence>
<keyword evidence="12" id="KW-0539">Nucleus</keyword>
<dbReference type="PANTHER" id="PTHR23336">
    <property type="entry name" value="ZINC FINGER CW-TYPE COILED-COIL DOMAIN PROTEIN 3"/>
    <property type="match status" value="1"/>
</dbReference>
<dbReference type="SUPFAM" id="SSF55874">
    <property type="entry name" value="ATPase domain of HSP90 chaperone/DNA topoisomerase II/histidine kinase"/>
    <property type="match status" value="1"/>
</dbReference>
<evidence type="ECO:0000256" key="3">
    <source>
        <dbReference type="ARBA" id="ARBA00022722"/>
    </source>
</evidence>
<evidence type="ECO:0000256" key="4">
    <source>
        <dbReference type="ARBA" id="ARBA00022723"/>
    </source>
</evidence>
<sequence>MVSNQNNDRLQTSIRTHPSFLNISQGTHVWMFSAIAELVDNSRDAKATTLDISVEDFYSKKDGKSIPMMAVIDDGHGMPHQEINKMLSLGHTMPDGDDPNYIGRFGVGFKTGAMRIGQDAIVITQTTNTRSIGFLSQSFNSGKDNLEVPIVSYRRQGSVMEVDTTAQSEARANYNLAAIKDFSPFDEYFIGEKLGLFHGKVTGTQIYVWNLEKWGAGYFLEWKSGNNGNRSMDEGNILIRSRRLRSRPGKISKQVPLDYSLRSYMEVIFLDPRMKIFVQGSLVKARPLAKSLHNTVVLNETLMEKPVQLTLGRCQLEYERKNSGIFLYWHGRLIEAYKRVGNMAHNADTGRGVIGVIDVTNLMYNGKNVLVLNNKQGFQDCEEYAELEEWLSQKLDEYWDENYDALDLGAASELYKPDHEWVQCDKCRKWRILSSGFDNKMLPQEWYTFMSFFIII</sequence>
<evidence type="ECO:0000256" key="6">
    <source>
        <dbReference type="ARBA" id="ARBA00022763"/>
    </source>
</evidence>
<dbReference type="GO" id="GO:0005634">
    <property type="term" value="C:nucleus"/>
    <property type="evidence" value="ECO:0007669"/>
    <property type="project" value="UniProtKB-SubCell"/>
</dbReference>
<dbReference type="Pfam" id="PF17942">
    <property type="entry name" value="Morc6_S5"/>
    <property type="match status" value="1"/>
</dbReference>
<keyword evidence="6" id="KW-0227">DNA damage</keyword>
<dbReference type="Gene3D" id="3.30.40.100">
    <property type="match status" value="1"/>
</dbReference>
<dbReference type="Pfam" id="PF13589">
    <property type="entry name" value="HATPase_c_3"/>
    <property type="match status" value="1"/>
</dbReference>
<dbReference type="GO" id="GO:0016887">
    <property type="term" value="F:ATP hydrolysis activity"/>
    <property type="evidence" value="ECO:0007669"/>
    <property type="project" value="InterPro"/>
</dbReference>
<dbReference type="GO" id="GO:0031047">
    <property type="term" value="P:regulatory ncRNA-mediated gene silencing"/>
    <property type="evidence" value="ECO:0007669"/>
    <property type="project" value="UniProtKB-KW"/>
</dbReference>
<dbReference type="GO" id="GO:0008270">
    <property type="term" value="F:zinc ion binding"/>
    <property type="evidence" value="ECO:0007669"/>
    <property type="project" value="UniProtKB-KW"/>
</dbReference>
<dbReference type="InterPro" id="IPR011124">
    <property type="entry name" value="Znf_CW"/>
</dbReference>
<evidence type="ECO:0000256" key="2">
    <source>
        <dbReference type="ARBA" id="ARBA00007845"/>
    </source>
</evidence>
<evidence type="ECO:0000259" key="13">
    <source>
        <dbReference type="PROSITE" id="PS51050"/>
    </source>
</evidence>
<dbReference type="PROSITE" id="PS51050">
    <property type="entry name" value="ZF_CW"/>
    <property type="match status" value="1"/>
</dbReference>
<dbReference type="InterPro" id="IPR041006">
    <property type="entry name" value="Morc_S5"/>
</dbReference>
<accession>A0A7J7P4V5</accession>
<evidence type="ECO:0000256" key="5">
    <source>
        <dbReference type="ARBA" id="ARBA00022759"/>
    </source>
</evidence>
<keyword evidence="10" id="KW-0943">RNA-mediated gene silencing</keyword>
<evidence type="ECO:0000256" key="12">
    <source>
        <dbReference type="ARBA" id="ARBA00023242"/>
    </source>
</evidence>
<dbReference type="AlphaFoldDB" id="A0A7J7P4V5"/>
<keyword evidence="5" id="KW-0378">Hydrolase</keyword>
<gene>
    <name evidence="14" type="ORF">GIB67_033696</name>
</gene>
<dbReference type="PANTHER" id="PTHR23336:SF11">
    <property type="entry name" value="OS06G0622000 PROTEIN"/>
    <property type="match status" value="1"/>
</dbReference>
<dbReference type="GO" id="GO:0031349">
    <property type="term" value="P:positive regulation of defense response"/>
    <property type="evidence" value="ECO:0007669"/>
    <property type="project" value="UniProtKB-ARBA"/>
</dbReference>
<dbReference type="Pfam" id="PF07496">
    <property type="entry name" value="zf-CW"/>
    <property type="match status" value="1"/>
</dbReference>
<comment type="caution">
    <text evidence="14">The sequence shown here is derived from an EMBL/GenBank/DDBJ whole genome shotgun (WGS) entry which is preliminary data.</text>
</comment>
<dbReference type="GO" id="GO:0006281">
    <property type="term" value="P:DNA repair"/>
    <property type="evidence" value="ECO:0007669"/>
    <property type="project" value="UniProtKB-KW"/>
</dbReference>
<feature type="domain" description="CW-type" evidence="13">
    <location>
        <begin position="415"/>
        <end position="456"/>
    </location>
</feature>
<dbReference type="Proteomes" id="UP000541444">
    <property type="component" value="Unassembled WGS sequence"/>
</dbReference>
<keyword evidence="8" id="KW-0862">Zinc</keyword>
<evidence type="ECO:0000256" key="7">
    <source>
        <dbReference type="ARBA" id="ARBA00022771"/>
    </source>
</evidence>
<evidence type="ECO:0000256" key="9">
    <source>
        <dbReference type="ARBA" id="ARBA00023054"/>
    </source>
</evidence>
<dbReference type="OrthoDB" id="757982at2759"/>